<organism evidence="1 2">
    <name type="scientific">Mucuna pruriens</name>
    <name type="common">Velvet bean</name>
    <name type="synonym">Dolichos pruriens</name>
    <dbReference type="NCBI Taxonomy" id="157652"/>
    <lineage>
        <taxon>Eukaryota</taxon>
        <taxon>Viridiplantae</taxon>
        <taxon>Streptophyta</taxon>
        <taxon>Embryophyta</taxon>
        <taxon>Tracheophyta</taxon>
        <taxon>Spermatophyta</taxon>
        <taxon>Magnoliopsida</taxon>
        <taxon>eudicotyledons</taxon>
        <taxon>Gunneridae</taxon>
        <taxon>Pentapetalae</taxon>
        <taxon>rosids</taxon>
        <taxon>fabids</taxon>
        <taxon>Fabales</taxon>
        <taxon>Fabaceae</taxon>
        <taxon>Papilionoideae</taxon>
        <taxon>50 kb inversion clade</taxon>
        <taxon>NPAAA clade</taxon>
        <taxon>indigoferoid/millettioid clade</taxon>
        <taxon>Phaseoleae</taxon>
        <taxon>Mucuna</taxon>
    </lineage>
</organism>
<proteinExistence type="predicted"/>
<evidence type="ECO:0000313" key="2">
    <source>
        <dbReference type="Proteomes" id="UP000257109"/>
    </source>
</evidence>
<name>A0A371H651_MUCPR</name>
<reference evidence="1" key="1">
    <citation type="submission" date="2018-05" db="EMBL/GenBank/DDBJ databases">
        <title>Draft genome of Mucuna pruriens seed.</title>
        <authorList>
            <person name="Nnadi N.E."/>
            <person name="Vos R."/>
            <person name="Hasami M.H."/>
            <person name="Devisetty U.K."/>
            <person name="Aguiy J.C."/>
        </authorList>
    </citation>
    <scope>NUCLEOTIDE SEQUENCE [LARGE SCALE GENOMIC DNA]</scope>
    <source>
        <strain evidence="1">JCA_2017</strain>
    </source>
</reference>
<evidence type="ECO:0000313" key="1">
    <source>
        <dbReference type="EMBL" id="RDX98251.1"/>
    </source>
</evidence>
<dbReference type="PANTHER" id="PTHR33067:SF15">
    <property type="entry name" value="RNA-DIRECTED DNA POLYMERASE"/>
    <property type="match status" value="1"/>
</dbReference>
<dbReference type="PANTHER" id="PTHR33067">
    <property type="entry name" value="RNA-DIRECTED DNA POLYMERASE-RELATED"/>
    <property type="match status" value="1"/>
</dbReference>
<dbReference type="CDD" id="cd00303">
    <property type="entry name" value="retropepsin_like"/>
    <property type="match status" value="1"/>
</dbReference>
<feature type="non-terminal residue" evidence="1">
    <location>
        <position position="1"/>
    </location>
</feature>
<dbReference type="EMBL" id="QJKJ01003488">
    <property type="protein sequence ID" value="RDX98251.1"/>
    <property type="molecule type" value="Genomic_DNA"/>
</dbReference>
<accession>A0A371H651</accession>
<gene>
    <name evidence="1" type="ORF">CR513_18861</name>
</gene>
<comment type="caution">
    <text evidence="1">The sequence shown here is derived from an EMBL/GenBank/DDBJ whole genome shotgun (WGS) entry which is preliminary data.</text>
</comment>
<sequence>MKTCSTCSRRWRLIFHYSTPSNKFPNMLSSLRNFEKKMKGAVVAKGVVSALVKHENTNVQWILPKKCQDLGTFVVPCTIGGCTFTGAMLDLGALINIMLTSIYRSLNLGDLESTGMVIQLANKSVVQPLGVLEDVLVQIKELIFPTNFYMLRR</sequence>
<keyword evidence="2" id="KW-1185">Reference proteome</keyword>
<dbReference type="Proteomes" id="UP000257109">
    <property type="component" value="Unassembled WGS sequence"/>
</dbReference>
<dbReference type="InterPro" id="IPR021109">
    <property type="entry name" value="Peptidase_aspartic_dom_sf"/>
</dbReference>
<dbReference type="Gene3D" id="2.40.70.10">
    <property type="entry name" value="Acid Proteases"/>
    <property type="match status" value="1"/>
</dbReference>
<protein>
    <submittedName>
        <fullName evidence="1">Uncharacterized protein</fullName>
    </submittedName>
</protein>
<dbReference type="OrthoDB" id="1417277at2759"/>
<dbReference type="AlphaFoldDB" id="A0A371H651"/>